<evidence type="ECO:0000256" key="4">
    <source>
        <dbReference type="ARBA" id="ARBA00022692"/>
    </source>
</evidence>
<dbReference type="EMBL" id="VDDC01000004">
    <property type="protein sequence ID" value="TNH41001.1"/>
    <property type="molecule type" value="Genomic_DNA"/>
</dbReference>
<accession>A0A5C4RBH4</accession>
<evidence type="ECO:0000313" key="9">
    <source>
        <dbReference type="EMBL" id="TNH41001.1"/>
    </source>
</evidence>
<protein>
    <submittedName>
        <fullName evidence="9">Glycosyltransferase</fullName>
    </submittedName>
</protein>
<evidence type="ECO:0000256" key="5">
    <source>
        <dbReference type="ARBA" id="ARBA00022989"/>
    </source>
</evidence>
<dbReference type="InterPro" id="IPR029044">
    <property type="entry name" value="Nucleotide-diphossugar_trans"/>
</dbReference>
<dbReference type="PANTHER" id="PTHR43867:SF2">
    <property type="entry name" value="CELLULOSE SYNTHASE CATALYTIC SUBUNIT A [UDP-FORMING]"/>
    <property type="match status" value="1"/>
</dbReference>
<feature type="transmembrane region" description="Helical" evidence="7">
    <location>
        <begin position="540"/>
        <end position="566"/>
    </location>
</feature>
<reference evidence="9 10" key="1">
    <citation type="submission" date="2019-06" db="EMBL/GenBank/DDBJ databases">
        <authorList>
            <person name="Li J."/>
        </authorList>
    </citation>
    <scope>NUCLEOTIDE SEQUENCE [LARGE SCALE GENOMIC DNA]</scope>
    <source>
        <strain evidence="9 10">CGMCC 1.8012</strain>
    </source>
</reference>
<keyword evidence="6 7" id="KW-0472">Membrane</keyword>
<evidence type="ECO:0000256" key="2">
    <source>
        <dbReference type="ARBA" id="ARBA00022676"/>
    </source>
</evidence>
<feature type="transmembrane region" description="Helical" evidence="7">
    <location>
        <begin position="439"/>
        <end position="461"/>
    </location>
</feature>
<dbReference type="GO" id="GO:0005886">
    <property type="term" value="C:plasma membrane"/>
    <property type="evidence" value="ECO:0007669"/>
    <property type="project" value="TreeGrafter"/>
</dbReference>
<sequence length="608" mass="67905">MSIPYYSAFEDRRPPEPLPYNPLREALWQFLAVVTLVIGGWYIAWRWSSSLNPDALWFAALLALAETLAYLGLILFVANLWRDQPVTCPDAPATRGEVDPAAPDPSLPITVDVFFATYDEDPELVRLGLIDAKAIAYPHPIDIRIHVLDDGRRPAMAEVARQEGVGYITRATNEGFKAGNLRNAMEQTSGDFLLICDADTRPFPTCLARTLGHFRDPRLAWVQTPQWFYDLPEGRRLSQVLQARWGARAGRAGRAVERIIGECRIGRDPLANDPQMFYDVIQRRRNHANAAFCCGAGSIHRREAVMEAALRAFGSKVERRVIEAEEEITLETRERGVAPDLLDAIRTQAVVTEILSPYRFHVSEDIYTSIVLHADRDRGWTSLLHPFVETRMLSPQDLIGWTIQRFKYAGGSLDILINDNPLFRRGLTLRQRLMYGATFYSYLGALWNVVFLFAPTAYLFTGISPVAAYSSQFFLHVVPFILSLELAMMVGTWGIAGQSAKASYLASFPIGLSALWTVLRGRRIAFRVTPKDRQTGRFLHLVRPQIAVVALTVAGAAWATLALWALDTGHTATGVVTNALWGLNNCIAMSGIIRAALWQPNPSTPEEP</sequence>
<dbReference type="InterPro" id="IPR001173">
    <property type="entry name" value="Glyco_trans_2-like"/>
</dbReference>
<feature type="transmembrane region" description="Helical" evidence="7">
    <location>
        <begin position="26"/>
        <end position="44"/>
    </location>
</feature>
<keyword evidence="10" id="KW-1185">Reference proteome</keyword>
<dbReference type="GO" id="GO:0016758">
    <property type="term" value="F:hexosyltransferase activity"/>
    <property type="evidence" value="ECO:0007669"/>
    <property type="project" value="TreeGrafter"/>
</dbReference>
<keyword evidence="3 9" id="KW-0808">Transferase</keyword>
<feature type="transmembrane region" description="Helical" evidence="7">
    <location>
        <begin position="578"/>
        <end position="597"/>
    </location>
</feature>
<comment type="subcellular location">
    <subcellularLocation>
        <location evidence="1">Membrane</location>
        <topology evidence="1">Multi-pass membrane protein</topology>
    </subcellularLocation>
</comment>
<proteinExistence type="predicted"/>
<feature type="transmembrane region" description="Helical" evidence="7">
    <location>
        <begin position="56"/>
        <end position="81"/>
    </location>
</feature>
<dbReference type="Gene3D" id="3.90.550.10">
    <property type="entry name" value="Spore Coat Polysaccharide Biosynthesis Protein SpsA, Chain A"/>
    <property type="match status" value="1"/>
</dbReference>
<gene>
    <name evidence="9" type="ORF">FHD67_01875</name>
</gene>
<comment type="caution">
    <text evidence="9">The sequence shown here is derived from an EMBL/GenBank/DDBJ whole genome shotgun (WGS) entry which is preliminary data.</text>
</comment>
<dbReference type="PANTHER" id="PTHR43867">
    <property type="entry name" value="CELLULOSE SYNTHASE CATALYTIC SUBUNIT A [UDP-FORMING]"/>
    <property type="match status" value="1"/>
</dbReference>
<feature type="domain" description="Glycosyltransferase 2-like" evidence="8">
    <location>
        <begin position="139"/>
        <end position="305"/>
    </location>
</feature>
<dbReference type="InterPro" id="IPR050321">
    <property type="entry name" value="Glycosyltr_2/OpgH_subfam"/>
</dbReference>
<dbReference type="Pfam" id="PF00535">
    <property type="entry name" value="Glycos_transf_2"/>
    <property type="match status" value="1"/>
</dbReference>
<feature type="transmembrane region" description="Helical" evidence="7">
    <location>
        <begin position="473"/>
        <end position="496"/>
    </location>
</feature>
<organism evidence="9 10">
    <name type="scientific">Paracoccus haeundaensis</name>
    <dbReference type="NCBI Taxonomy" id="225362"/>
    <lineage>
        <taxon>Bacteria</taxon>
        <taxon>Pseudomonadati</taxon>
        <taxon>Pseudomonadota</taxon>
        <taxon>Alphaproteobacteria</taxon>
        <taxon>Rhodobacterales</taxon>
        <taxon>Paracoccaceae</taxon>
        <taxon>Paracoccus</taxon>
    </lineage>
</organism>
<keyword evidence="2" id="KW-0328">Glycosyltransferase</keyword>
<evidence type="ECO:0000256" key="1">
    <source>
        <dbReference type="ARBA" id="ARBA00004141"/>
    </source>
</evidence>
<dbReference type="Proteomes" id="UP000304880">
    <property type="component" value="Unassembled WGS sequence"/>
</dbReference>
<dbReference type="SUPFAM" id="SSF53448">
    <property type="entry name" value="Nucleotide-diphospho-sugar transferases"/>
    <property type="match status" value="1"/>
</dbReference>
<keyword evidence="5 7" id="KW-1133">Transmembrane helix</keyword>
<evidence type="ECO:0000313" key="10">
    <source>
        <dbReference type="Proteomes" id="UP000304880"/>
    </source>
</evidence>
<name>A0A5C4RBH4_9RHOB</name>
<feature type="transmembrane region" description="Helical" evidence="7">
    <location>
        <begin position="502"/>
        <end position="519"/>
    </location>
</feature>
<evidence type="ECO:0000256" key="3">
    <source>
        <dbReference type="ARBA" id="ARBA00022679"/>
    </source>
</evidence>
<dbReference type="AlphaFoldDB" id="A0A5C4RBH4"/>
<dbReference type="RefSeq" id="WP_139597652.1">
    <property type="nucleotide sequence ID" value="NZ_VDDC01000004.1"/>
</dbReference>
<evidence type="ECO:0000259" key="8">
    <source>
        <dbReference type="Pfam" id="PF00535"/>
    </source>
</evidence>
<evidence type="ECO:0000256" key="7">
    <source>
        <dbReference type="SAM" id="Phobius"/>
    </source>
</evidence>
<evidence type="ECO:0000256" key="6">
    <source>
        <dbReference type="ARBA" id="ARBA00023136"/>
    </source>
</evidence>
<dbReference type="CDD" id="cd06421">
    <property type="entry name" value="CESA_CelA_like"/>
    <property type="match status" value="1"/>
</dbReference>
<keyword evidence="4 7" id="KW-0812">Transmembrane</keyword>